<reference evidence="2" key="1">
    <citation type="journal article" date="2020" name="bioRxiv">
        <title>Historical genomics reveals the evolutionary mechanisms behind multiple outbreaks of the host-specific coffee wilt pathogen Fusarium xylarioides.</title>
        <authorList>
            <person name="Peck D."/>
            <person name="Nowell R.W."/>
            <person name="Flood J."/>
            <person name="Ryan M.J."/>
            <person name="Barraclough T.G."/>
        </authorList>
    </citation>
    <scope>NUCLEOTIDE SEQUENCE</scope>
    <source>
        <strain evidence="2">IMI 127659i</strain>
    </source>
</reference>
<accession>A0A9P7HQX6</accession>
<proteinExistence type="predicted"/>
<name>A0A9P7HQX6_9HYPO</name>
<keyword evidence="3" id="KW-1185">Reference proteome</keyword>
<evidence type="ECO:0000313" key="3">
    <source>
        <dbReference type="Proteomes" id="UP000750502"/>
    </source>
</evidence>
<protein>
    <submittedName>
        <fullName evidence="2">Uncharacterized protein</fullName>
    </submittedName>
</protein>
<reference evidence="2" key="2">
    <citation type="submission" date="2020-10" db="EMBL/GenBank/DDBJ databases">
        <authorList>
            <person name="Peck L.D."/>
            <person name="Nowell R.W."/>
            <person name="Flood J."/>
            <person name="Ryan M.J."/>
            <person name="Barraclough T.G."/>
        </authorList>
    </citation>
    <scope>NUCLEOTIDE SEQUENCE</scope>
    <source>
        <strain evidence="2">IMI 127659i</strain>
    </source>
</reference>
<organism evidence="2 3">
    <name type="scientific">Fusarium xylarioides</name>
    <dbReference type="NCBI Taxonomy" id="221167"/>
    <lineage>
        <taxon>Eukaryota</taxon>
        <taxon>Fungi</taxon>
        <taxon>Dikarya</taxon>
        <taxon>Ascomycota</taxon>
        <taxon>Pezizomycotina</taxon>
        <taxon>Sordariomycetes</taxon>
        <taxon>Hypocreomycetidae</taxon>
        <taxon>Hypocreales</taxon>
        <taxon>Nectriaceae</taxon>
        <taxon>Fusarium</taxon>
        <taxon>Fusarium fujikuroi species complex</taxon>
    </lineage>
</organism>
<evidence type="ECO:0000256" key="1">
    <source>
        <dbReference type="SAM" id="MobiDB-lite"/>
    </source>
</evidence>
<evidence type="ECO:0000313" key="2">
    <source>
        <dbReference type="EMBL" id="KAG5760349.1"/>
    </source>
</evidence>
<dbReference type="EMBL" id="JADFTT010000553">
    <property type="protein sequence ID" value="KAG5760349.1"/>
    <property type="molecule type" value="Genomic_DNA"/>
</dbReference>
<comment type="caution">
    <text evidence="2">The sequence shown here is derived from an EMBL/GenBank/DDBJ whole genome shotgun (WGS) entry which is preliminary data.</text>
</comment>
<dbReference type="Proteomes" id="UP000750502">
    <property type="component" value="Unassembled WGS sequence"/>
</dbReference>
<sequence length="90" mass="9610">MAVDHVHESKSEPEPNVQPKDQGVKPRPNSPLSRCIDNSGAHAIHPAAALAAPDTPGAIVLQYHGRVDLAQCPHLGQLHLTNSHHRPGKS</sequence>
<feature type="compositionally biased region" description="Basic and acidic residues" evidence="1">
    <location>
        <begin position="1"/>
        <end position="13"/>
    </location>
</feature>
<gene>
    <name evidence="2" type="ORF">H9Q72_011540</name>
</gene>
<feature type="region of interest" description="Disordered" evidence="1">
    <location>
        <begin position="1"/>
        <end position="39"/>
    </location>
</feature>
<dbReference type="OrthoDB" id="10577284at2759"/>
<dbReference type="AlphaFoldDB" id="A0A9P7HQX6"/>